<reference evidence="1 2" key="1">
    <citation type="submission" date="2021-12" db="EMBL/GenBank/DDBJ databases">
        <title>Genome sequence of Kibdelosporangium philippinense ATCC 49844.</title>
        <authorList>
            <person name="Fedorov E.A."/>
            <person name="Omeragic M."/>
            <person name="Shalygina K.F."/>
            <person name="Maclea K.S."/>
        </authorList>
    </citation>
    <scope>NUCLEOTIDE SEQUENCE [LARGE SCALE GENOMIC DNA]</scope>
    <source>
        <strain evidence="1 2">ATCC 49844</strain>
    </source>
</reference>
<dbReference type="RefSeq" id="WP_233732960.1">
    <property type="nucleotide sequence ID" value="NZ_JAJVCN010000004.1"/>
</dbReference>
<evidence type="ECO:0000313" key="1">
    <source>
        <dbReference type="EMBL" id="MCE7010769.1"/>
    </source>
</evidence>
<keyword evidence="2" id="KW-1185">Reference proteome</keyword>
<organism evidence="1 2">
    <name type="scientific">Kibdelosporangium philippinense</name>
    <dbReference type="NCBI Taxonomy" id="211113"/>
    <lineage>
        <taxon>Bacteria</taxon>
        <taxon>Bacillati</taxon>
        <taxon>Actinomycetota</taxon>
        <taxon>Actinomycetes</taxon>
        <taxon>Pseudonocardiales</taxon>
        <taxon>Pseudonocardiaceae</taxon>
        <taxon>Kibdelosporangium</taxon>
    </lineage>
</organism>
<dbReference type="Proteomes" id="UP001521150">
    <property type="component" value="Unassembled WGS sequence"/>
</dbReference>
<proteinExistence type="predicted"/>
<name>A0ABS8ZST0_9PSEU</name>
<dbReference type="EMBL" id="JAJVCN010000004">
    <property type="protein sequence ID" value="MCE7010769.1"/>
    <property type="molecule type" value="Genomic_DNA"/>
</dbReference>
<comment type="caution">
    <text evidence="1">The sequence shown here is derived from an EMBL/GenBank/DDBJ whole genome shotgun (WGS) entry which is preliminary data.</text>
</comment>
<dbReference type="SUPFAM" id="SSF160631">
    <property type="entry name" value="SMI1/KNR4-like"/>
    <property type="match status" value="1"/>
</dbReference>
<protein>
    <submittedName>
        <fullName evidence="1">SMI1/KNR4 family protein</fullName>
    </submittedName>
</protein>
<dbReference type="InterPro" id="IPR037883">
    <property type="entry name" value="Knr4/Smi1-like_sf"/>
</dbReference>
<accession>A0ABS8ZST0</accession>
<evidence type="ECO:0000313" key="2">
    <source>
        <dbReference type="Proteomes" id="UP001521150"/>
    </source>
</evidence>
<gene>
    <name evidence="1" type="ORF">LWC34_49400</name>
</gene>
<sequence length="164" mass="17381">MHLARIEEQLRAIAVAVMDSLPYPPGENTVGEPGGIEELVAEFGGDLPADVVEFFSAIGAVSLPDLWNGYFIGPTSWSSTLRRTGELREVLGHGDVLVVASNGGGTLYAIPRTGEVLVLPLAGIENGVYLGQAREVADSLEDFIDGLINAATSGEWDPFDPDRS</sequence>